<evidence type="ECO:0000313" key="2">
    <source>
        <dbReference type="Proteomes" id="UP001206925"/>
    </source>
</evidence>
<feature type="non-terminal residue" evidence="1">
    <location>
        <position position="1"/>
    </location>
</feature>
<keyword evidence="2" id="KW-1185">Reference proteome</keyword>
<name>A0AAD5CWK0_AMBAR</name>
<sequence length="241" mass="26767">MVNNIHGLTREAYTPTRTVLGYAKYVEGSAGMIDKEARRKLKWTTLLASNFNSPASFVFSITYIMIHSGFKDLGKMEDLKDVHVVSGAKSMADLAREETSWVITMRMASFQPLKSACHILLNLQHMVKSSHEFPAFVITGPAYSSQASVLATATNGKSIIEDDEFSLIRFGEKYIRLRLKAKGANQETVYRSSGVLYIQAAIGDYVPVKNQFNRQTDRVKEFVFHSGAALGLGDEALARSE</sequence>
<accession>A0AAD5CWK0</accession>
<dbReference type="Proteomes" id="UP001206925">
    <property type="component" value="Unassembled WGS sequence"/>
</dbReference>
<organism evidence="1 2">
    <name type="scientific">Ambrosia artemisiifolia</name>
    <name type="common">Common ragweed</name>
    <dbReference type="NCBI Taxonomy" id="4212"/>
    <lineage>
        <taxon>Eukaryota</taxon>
        <taxon>Viridiplantae</taxon>
        <taxon>Streptophyta</taxon>
        <taxon>Embryophyta</taxon>
        <taxon>Tracheophyta</taxon>
        <taxon>Spermatophyta</taxon>
        <taxon>Magnoliopsida</taxon>
        <taxon>eudicotyledons</taxon>
        <taxon>Gunneridae</taxon>
        <taxon>Pentapetalae</taxon>
        <taxon>asterids</taxon>
        <taxon>campanulids</taxon>
        <taxon>Asterales</taxon>
        <taxon>Asteraceae</taxon>
        <taxon>Asteroideae</taxon>
        <taxon>Heliantheae alliance</taxon>
        <taxon>Heliantheae</taxon>
        <taxon>Ambrosia</taxon>
    </lineage>
</organism>
<proteinExistence type="predicted"/>
<gene>
    <name evidence="1" type="ORF">M8C21_029018</name>
</gene>
<protein>
    <submittedName>
        <fullName evidence="1">Uncharacterized protein</fullName>
    </submittedName>
</protein>
<dbReference type="EMBL" id="JAMZMK010006707">
    <property type="protein sequence ID" value="KAI7747680.1"/>
    <property type="molecule type" value="Genomic_DNA"/>
</dbReference>
<comment type="caution">
    <text evidence="1">The sequence shown here is derived from an EMBL/GenBank/DDBJ whole genome shotgun (WGS) entry which is preliminary data.</text>
</comment>
<reference evidence="1" key="1">
    <citation type="submission" date="2022-06" db="EMBL/GenBank/DDBJ databases">
        <title>Uncovering the hologenomic basis of an extraordinary plant invasion.</title>
        <authorList>
            <person name="Bieker V.C."/>
            <person name="Martin M.D."/>
            <person name="Gilbert T."/>
            <person name="Hodgins K."/>
            <person name="Battlay P."/>
            <person name="Petersen B."/>
            <person name="Wilson J."/>
        </authorList>
    </citation>
    <scope>NUCLEOTIDE SEQUENCE</scope>
    <source>
        <strain evidence="1">AA19_3_7</strain>
        <tissue evidence="1">Leaf</tissue>
    </source>
</reference>
<evidence type="ECO:0000313" key="1">
    <source>
        <dbReference type="EMBL" id="KAI7747680.1"/>
    </source>
</evidence>
<dbReference type="AlphaFoldDB" id="A0AAD5CWK0"/>